<keyword evidence="2" id="KW-0472">Membrane</keyword>
<keyword evidence="2" id="KW-1133">Transmembrane helix</keyword>
<dbReference type="InterPro" id="IPR007730">
    <property type="entry name" value="SPOR-like_dom"/>
</dbReference>
<proteinExistence type="predicted"/>
<evidence type="ECO:0000313" key="5">
    <source>
        <dbReference type="Proteomes" id="UP001173801"/>
    </source>
</evidence>
<feature type="compositionally biased region" description="Basic and acidic residues" evidence="1">
    <location>
        <begin position="107"/>
        <end position="118"/>
    </location>
</feature>
<evidence type="ECO:0000313" key="4">
    <source>
        <dbReference type="EMBL" id="MDL0088553.1"/>
    </source>
</evidence>
<feature type="domain" description="SPOR" evidence="3">
    <location>
        <begin position="207"/>
        <end position="264"/>
    </location>
</feature>
<feature type="region of interest" description="Disordered" evidence="1">
    <location>
        <begin position="107"/>
        <end position="134"/>
    </location>
</feature>
<feature type="region of interest" description="Disordered" evidence="1">
    <location>
        <begin position="147"/>
        <end position="203"/>
    </location>
</feature>
<dbReference type="Pfam" id="PF05036">
    <property type="entry name" value="SPOR"/>
    <property type="match status" value="1"/>
</dbReference>
<organism evidence="4 5">
    <name type="scientific">Campylobacter gastrosuis</name>
    <dbReference type="NCBI Taxonomy" id="2974576"/>
    <lineage>
        <taxon>Bacteria</taxon>
        <taxon>Pseudomonadati</taxon>
        <taxon>Campylobacterota</taxon>
        <taxon>Epsilonproteobacteria</taxon>
        <taxon>Campylobacterales</taxon>
        <taxon>Campylobacteraceae</taxon>
        <taxon>Campylobacter</taxon>
    </lineage>
</organism>
<evidence type="ECO:0000259" key="3">
    <source>
        <dbReference type="Pfam" id="PF05036"/>
    </source>
</evidence>
<keyword evidence="5" id="KW-1185">Reference proteome</keyword>
<dbReference type="InterPro" id="IPR036680">
    <property type="entry name" value="SPOR-like_sf"/>
</dbReference>
<dbReference type="Proteomes" id="UP001173801">
    <property type="component" value="Unassembled WGS sequence"/>
</dbReference>
<dbReference type="RefSeq" id="WP_284937208.1">
    <property type="nucleotide sequence ID" value="NZ_JANURM010000003.1"/>
</dbReference>
<sequence>MQNNELKDILLDRDDELKSQKLKKLLMIIAALCVLFLIVIATMKILNSNEQEQTAQIDSRLVLPPMPDEGVATQDTAKKSDEQLFKQVPIVPENKAEEDFDEMVKRLKDKEKPQEPVKEIATSQTPKDTPVVVKKDAVIKPAEVKDVAKKDEKKADKKKAEPVKTAKDSPKQKTPLEATLTKQEKIRIEPQQKPQPSQNVQSQNLQSGAYVQAFATKSAPDARELAKISSKGYTYKTLKVDGVTKVLIGPFSGENLKNELANIRKEINKGAFVYRVK</sequence>
<protein>
    <submittedName>
        <fullName evidence="4">SPOR domain-containing protein</fullName>
    </submittedName>
</protein>
<comment type="caution">
    <text evidence="4">The sequence shown here is derived from an EMBL/GenBank/DDBJ whole genome shotgun (WGS) entry which is preliminary data.</text>
</comment>
<evidence type="ECO:0000256" key="2">
    <source>
        <dbReference type="SAM" id="Phobius"/>
    </source>
</evidence>
<dbReference type="SUPFAM" id="SSF110997">
    <property type="entry name" value="Sporulation related repeat"/>
    <property type="match status" value="1"/>
</dbReference>
<feature type="compositionally biased region" description="Basic and acidic residues" evidence="1">
    <location>
        <begin position="147"/>
        <end position="171"/>
    </location>
</feature>
<feature type="transmembrane region" description="Helical" evidence="2">
    <location>
        <begin position="25"/>
        <end position="46"/>
    </location>
</feature>
<evidence type="ECO:0000256" key="1">
    <source>
        <dbReference type="SAM" id="MobiDB-lite"/>
    </source>
</evidence>
<keyword evidence="2" id="KW-0812">Transmembrane</keyword>
<reference evidence="4" key="2">
    <citation type="journal article" date="2023" name="Microorganisms">
        <title>Isolation and Genomic Characteristics of Cat-Borne Campylobacter felis sp. nov. and Sheep-Borne Campylobacter ovis sp. nov.</title>
        <authorList>
            <person name="Wang H."/>
            <person name="Li Y."/>
            <person name="Gu Y."/>
            <person name="Zhou G."/>
            <person name="Chen X."/>
            <person name="Zhang X."/>
            <person name="Shao Z."/>
            <person name="Zhang J."/>
            <person name="Zhang M."/>
        </authorList>
    </citation>
    <scope>NUCLEOTIDE SEQUENCE</scope>
    <source>
        <strain evidence="4">PS10</strain>
    </source>
</reference>
<gene>
    <name evidence="4" type="ORF">NYG85_04090</name>
</gene>
<reference evidence="4" key="1">
    <citation type="submission" date="2022-08" db="EMBL/GenBank/DDBJ databases">
        <authorList>
            <person name="Wang H."/>
        </authorList>
    </citation>
    <scope>NUCLEOTIDE SEQUENCE</scope>
    <source>
        <strain evidence="4">PS10</strain>
    </source>
</reference>
<dbReference type="EMBL" id="JANURM010000003">
    <property type="protein sequence ID" value="MDL0088553.1"/>
    <property type="molecule type" value="Genomic_DNA"/>
</dbReference>
<name>A0ABT7HQ48_9BACT</name>
<feature type="compositionally biased region" description="Polar residues" evidence="1">
    <location>
        <begin position="192"/>
        <end position="203"/>
    </location>
</feature>
<accession>A0ABT7HQ48</accession>